<dbReference type="PROSITE" id="PS00137">
    <property type="entry name" value="SUBTILASE_HIS"/>
    <property type="match status" value="1"/>
</dbReference>
<evidence type="ECO:0000313" key="11">
    <source>
        <dbReference type="Proteomes" id="UP000186804"/>
    </source>
</evidence>
<dbReference type="AlphaFoldDB" id="A0A1J4MGW7"/>
<dbReference type="InterPro" id="IPR036852">
    <property type="entry name" value="Peptidase_S8/S53_dom_sf"/>
</dbReference>
<evidence type="ECO:0000256" key="3">
    <source>
        <dbReference type="ARBA" id="ARBA00022801"/>
    </source>
</evidence>
<keyword evidence="5" id="KW-0865">Zymogen</keyword>
<feature type="active site" description="Charge relay system" evidence="8">
    <location>
        <position position="218"/>
    </location>
</feature>
<dbReference type="InterPro" id="IPR034204">
    <property type="entry name" value="PfSUB1-like_cat_dom"/>
</dbReference>
<dbReference type="EMBL" id="LRBS01000102">
    <property type="protein sequence ID" value="OII73506.1"/>
    <property type="molecule type" value="Genomic_DNA"/>
</dbReference>
<dbReference type="InterPro" id="IPR000209">
    <property type="entry name" value="Peptidase_S8/S53_dom"/>
</dbReference>
<evidence type="ECO:0000256" key="2">
    <source>
        <dbReference type="ARBA" id="ARBA00022670"/>
    </source>
</evidence>
<keyword evidence="4 8" id="KW-0720">Serine protease</keyword>
<feature type="active site" description="Charge relay system" evidence="8">
    <location>
        <position position="274"/>
    </location>
</feature>
<dbReference type="InterPro" id="IPR023827">
    <property type="entry name" value="Peptidase_S8_Asp-AS"/>
</dbReference>
<comment type="similarity">
    <text evidence="1 8">Belongs to the peptidase S8 family.</text>
</comment>
<dbReference type="PANTHER" id="PTHR43399">
    <property type="entry name" value="SUBTILISIN-RELATED"/>
    <property type="match status" value="1"/>
</dbReference>
<dbReference type="SUPFAM" id="SSF52743">
    <property type="entry name" value="Subtilisin-like"/>
    <property type="match status" value="1"/>
</dbReference>
<dbReference type="PANTHER" id="PTHR43399:SF4">
    <property type="entry name" value="CELL WALL-ASSOCIATED PROTEASE"/>
    <property type="match status" value="1"/>
</dbReference>
<dbReference type="RefSeq" id="XP_067067162.1">
    <property type="nucleotide sequence ID" value="XM_067210577.1"/>
</dbReference>
<comment type="catalytic activity">
    <reaction evidence="6">
        <text>Hydrolysis of proteins with broad specificity for peptide bonds, and a preference for a large uncharged residue in P1. Hydrolyzes peptide amides.</text>
        <dbReference type="EC" id="3.4.21.62"/>
    </reaction>
</comment>
<feature type="active site" description="Charge relay system" evidence="8">
    <location>
        <position position="445"/>
    </location>
</feature>
<evidence type="ECO:0000313" key="10">
    <source>
        <dbReference type="EMBL" id="OII73506.1"/>
    </source>
</evidence>
<dbReference type="EC" id="3.4.21.62" evidence="7"/>
<evidence type="ECO:0000259" key="9">
    <source>
        <dbReference type="Pfam" id="PF00082"/>
    </source>
</evidence>
<dbReference type="GeneID" id="92364516"/>
<dbReference type="Pfam" id="PF00082">
    <property type="entry name" value="Peptidase_S8"/>
    <property type="match status" value="1"/>
</dbReference>
<keyword evidence="11" id="KW-1185">Reference proteome</keyword>
<proteinExistence type="inferred from homology"/>
<dbReference type="GO" id="GO:0004252">
    <property type="term" value="F:serine-type endopeptidase activity"/>
    <property type="evidence" value="ECO:0007669"/>
    <property type="project" value="UniProtKB-UniRule"/>
</dbReference>
<evidence type="ECO:0000256" key="5">
    <source>
        <dbReference type="ARBA" id="ARBA00023145"/>
    </source>
</evidence>
<accession>A0A1J4MGW7</accession>
<evidence type="ECO:0000256" key="6">
    <source>
        <dbReference type="ARBA" id="ARBA00023529"/>
    </source>
</evidence>
<protein>
    <recommendedName>
        <fullName evidence="7">subtilisin</fullName>
        <ecNumber evidence="7">3.4.21.62</ecNumber>
    </recommendedName>
</protein>
<evidence type="ECO:0000256" key="8">
    <source>
        <dbReference type="PROSITE-ProRule" id="PRU01240"/>
    </source>
</evidence>
<name>A0A1J4MGW7_9CRYT</name>
<evidence type="ECO:0000256" key="1">
    <source>
        <dbReference type="ARBA" id="ARBA00011073"/>
    </source>
</evidence>
<dbReference type="GO" id="GO:0006508">
    <property type="term" value="P:proteolysis"/>
    <property type="evidence" value="ECO:0007669"/>
    <property type="project" value="UniProtKB-KW"/>
</dbReference>
<feature type="domain" description="Peptidase S8/S53" evidence="9">
    <location>
        <begin position="211"/>
        <end position="480"/>
    </location>
</feature>
<dbReference type="InterPro" id="IPR022398">
    <property type="entry name" value="Peptidase_S8_His-AS"/>
</dbReference>
<sequence length="513" mass="57838">MVKSTLCKIMNLTKMANMLDLNYNKEISYKDISNFIIKQKEKYTNNNSHNRLKFKRVKDKNDSDNLTKGIIKRLRDTFIQKIETILHKMQIKLIEPPRFLKGLNFEIISLPHNISALNFYQIILSNSAMFDDIIEGIYEDDFIGSQILQEIPIELNNFVSRGKKSQPTSDEFYPSDPLFERQWFHSDLNYGINTPKLWKRLKEIINNKVGNAVVAVMDSGIDFEHSDLRGRIWRNFGEYNCSDGIDDDQNGYIDDCYGWNFVDDTKIPSDDNGHGTHISGLIAAIPDNGLGIAGVCMYCQVMVLKVLDSNIQGYVSGILQAIDYALDKGVRVSNHSYGSRSEQIESLRLAIQRSETQGMLVVAASGNFHKDRDNDQFPTYPASFRFNNVISVTALNREGVIMERAAYGRNSVHLAAPGVNICSTYLGDSMFKDVILGYRCMFGSSFSTPLVSGVAAILVSLFPNLSSKIIKECILKGATNIDGLPVMGSRIINAYKAYSYCQMYHNSIIARNS</sequence>
<dbReference type="OrthoDB" id="531541at2759"/>
<organism evidence="10 11">
    <name type="scientific">Cryptosporidium andersoni</name>
    <dbReference type="NCBI Taxonomy" id="117008"/>
    <lineage>
        <taxon>Eukaryota</taxon>
        <taxon>Sar</taxon>
        <taxon>Alveolata</taxon>
        <taxon>Apicomplexa</taxon>
        <taxon>Conoidasida</taxon>
        <taxon>Coccidia</taxon>
        <taxon>Eucoccidiorida</taxon>
        <taxon>Eimeriorina</taxon>
        <taxon>Cryptosporidiidae</taxon>
        <taxon>Cryptosporidium</taxon>
    </lineage>
</organism>
<evidence type="ECO:0000256" key="7">
    <source>
        <dbReference type="ARBA" id="ARBA00023619"/>
    </source>
</evidence>
<dbReference type="VEuPathDB" id="CryptoDB:cand_003310"/>
<dbReference type="InterPro" id="IPR051048">
    <property type="entry name" value="Peptidase_S8/S53_subtilisin"/>
</dbReference>
<dbReference type="Proteomes" id="UP000186804">
    <property type="component" value="Unassembled WGS sequence"/>
</dbReference>
<dbReference type="PROSITE" id="PS51892">
    <property type="entry name" value="SUBTILASE"/>
    <property type="match status" value="1"/>
</dbReference>
<dbReference type="CDD" id="cd07473">
    <property type="entry name" value="Peptidases_S8_Subtilisin_like"/>
    <property type="match status" value="1"/>
</dbReference>
<dbReference type="InterPro" id="IPR015500">
    <property type="entry name" value="Peptidase_S8_subtilisin-rel"/>
</dbReference>
<comment type="caution">
    <text evidence="10">The sequence shown here is derived from an EMBL/GenBank/DDBJ whole genome shotgun (WGS) entry which is preliminary data.</text>
</comment>
<gene>
    <name evidence="10" type="ORF">cand_003310</name>
</gene>
<keyword evidence="3 8" id="KW-0378">Hydrolase</keyword>
<dbReference type="PROSITE" id="PS00136">
    <property type="entry name" value="SUBTILASE_ASP"/>
    <property type="match status" value="1"/>
</dbReference>
<reference evidence="10 11" key="1">
    <citation type="submission" date="2016-10" db="EMBL/GenBank/DDBJ databases">
        <title>Reductive evolution of mitochondrial metabolism and differential evolution of invasion-related proteins in Cryptosporidium.</title>
        <authorList>
            <person name="Liu S."/>
            <person name="Roellig D.M."/>
            <person name="Guo Y."/>
            <person name="Li N."/>
            <person name="Frace M.A."/>
            <person name="Tang K."/>
            <person name="Zhang L."/>
            <person name="Feng Y."/>
            <person name="Xiao L."/>
        </authorList>
    </citation>
    <scope>NUCLEOTIDE SEQUENCE [LARGE SCALE GENOMIC DNA]</scope>
    <source>
        <strain evidence="10">30847</strain>
    </source>
</reference>
<keyword evidence="2 8" id="KW-0645">Protease</keyword>
<dbReference type="Gene3D" id="3.40.50.200">
    <property type="entry name" value="Peptidase S8/S53 domain"/>
    <property type="match status" value="1"/>
</dbReference>
<evidence type="ECO:0000256" key="4">
    <source>
        <dbReference type="ARBA" id="ARBA00022825"/>
    </source>
</evidence>
<dbReference type="PRINTS" id="PR00723">
    <property type="entry name" value="SUBTILISIN"/>
</dbReference>